<name>A0A914YCD7_9BILA</name>
<feature type="region of interest" description="Disordered" evidence="1">
    <location>
        <begin position="1"/>
        <end position="35"/>
    </location>
</feature>
<proteinExistence type="predicted"/>
<protein>
    <submittedName>
        <fullName evidence="3">GW182 middle domain-containing protein</fullName>
    </submittedName>
</protein>
<accession>A0A914YCD7</accession>
<keyword evidence="2" id="KW-1185">Reference proteome</keyword>
<dbReference type="WBParaSite" id="PSU_v2.g16961.t1">
    <property type="protein sequence ID" value="PSU_v2.g16961.t1"/>
    <property type="gene ID" value="PSU_v2.g16961"/>
</dbReference>
<feature type="compositionally biased region" description="Basic and acidic residues" evidence="1">
    <location>
        <begin position="464"/>
        <end position="478"/>
    </location>
</feature>
<evidence type="ECO:0000313" key="3">
    <source>
        <dbReference type="WBParaSite" id="PSU_v2.g16961.t1"/>
    </source>
</evidence>
<dbReference type="Proteomes" id="UP000887577">
    <property type="component" value="Unplaced"/>
</dbReference>
<feature type="region of interest" description="Disordered" evidence="1">
    <location>
        <begin position="421"/>
        <end position="490"/>
    </location>
</feature>
<feature type="compositionally biased region" description="Polar residues" evidence="1">
    <location>
        <begin position="92"/>
        <end position="116"/>
    </location>
</feature>
<organism evidence="2 3">
    <name type="scientific">Panagrolaimus superbus</name>
    <dbReference type="NCBI Taxonomy" id="310955"/>
    <lineage>
        <taxon>Eukaryota</taxon>
        <taxon>Metazoa</taxon>
        <taxon>Ecdysozoa</taxon>
        <taxon>Nematoda</taxon>
        <taxon>Chromadorea</taxon>
        <taxon>Rhabditida</taxon>
        <taxon>Tylenchina</taxon>
        <taxon>Panagrolaimomorpha</taxon>
        <taxon>Panagrolaimoidea</taxon>
        <taxon>Panagrolaimidae</taxon>
        <taxon>Panagrolaimus</taxon>
    </lineage>
</organism>
<dbReference type="AlphaFoldDB" id="A0A914YCD7"/>
<sequence length="689" mass="77160">MVNGTEPKRNPGVLHRSMTGTNQNWGHKVDQQTPWDMGNAANEQQQAASAAATQEWNNSQKWNLQQQYAWHQAEHSPEWGNGNGHQEMGWNGVNSSEEAPQESGSPGTWPAKQTSENDADHGSNGNTDMVWQDPNPKMKQKKLARDTGTAIWGDPESQKTISTIRHWKNPEAAAAASGYSNGLQNDWTTADRQPLQVDNGWGEPTLNQSKMWSIANAWSDLQDDFTPDMIIPKLAHALGSNNLLETLQNAATANPQLATQLSEQFQGAVNRNWVNQSIYTAQIIPSFANLHQLIKRMYKKENEVLQLRHQPPSQTTNSCKERILSEIQHTKNELAEIQRAICGMPPTPVSTATTPSDGQSRLQQWKKNGNAMAKHVELNNGRHHVASSLPCDSMTSDAMMNSLINAAHHLSINAGDNSLSNSWKQGSLEWSPPATRDDRRKSSEESGLSSVTSQLNADVQEFIPGKRWEYRDPNKISDDPNATPGSCKPNPLLTSAALRLQMNSTTKDTISSSSNSLHQNGWNTRMSNKQISNNSPMMSPNGEQPGVNENYIYLPHCWLLFQLDNIITEHQFQQVCHHAGHMINFCMIGLKIACVKFNSNNVDLVIHRIKSEYQFNPEQFRIVSDEEFNNKMLKHTRYLPVNGYDSLPQHQQHQPHQQQPMMSHHGAAAAAAASWNFVPQMYNDPTCQY</sequence>
<evidence type="ECO:0000313" key="2">
    <source>
        <dbReference type="Proteomes" id="UP000887577"/>
    </source>
</evidence>
<evidence type="ECO:0000256" key="1">
    <source>
        <dbReference type="SAM" id="MobiDB-lite"/>
    </source>
</evidence>
<reference evidence="3" key="1">
    <citation type="submission" date="2022-11" db="UniProtKB">
        <authorList>
            <consortium name="WormBaseParasite"/>
        </authorList>
    </citation>
    <scope>IDENTIFICATION</scope>
</reference>
<feature type="compositionally biased region" description="Basic and acidic residues" evidence="1">
    <location>
        <begin position="435"/>
        <end position="444"/>
    </location>
</feature>
<feature type="region of interest" description="Disordered" evidence="1">
    <location>
        <begin position="68"/>
        <end position="145"/>
    </location>
</feature>